<keyword evidence="2" id="KW-0472">Membrane</keyword>
<sequence>MSQSSGASAPADLRCVRALAVAGVAVLLGVTGHVTAGGVLPGPGVVVPLVVMLAVVSAVLLGRPASYRTLLALVAGGQAAIHLVLTMVSGHAGDHAEAGAGALPHALQHLRDDLTGPHLVMAVGHLAAAAGVAGWLLLGERAVWWLVALLGRHAWARLVADWWLSRPTSGPGAAGTPGWSAALLRVRRVAAAGPVGRRGPPGPLRAPTTALPA</sequence>
<name>A0ABP9Q506_9ACTN</name>
<keyword evidence="2" id="KW-0812">Transmembrane</keyword>
<dbReference type="Proteomes" id="UP001500221">
    <property type="component" value="Unassembled WGS sequence"/>
</dbReference>
<keyword evidence="2" id="KW-1133">Transmembrane helix</keyword>
<evidence type="ECO:0000256" key="2">
    <source>
        <dbReference type="SAM" id="Phobius"/>
    </source>
</evidence>
<feature type="transmembrane region" description="Helical" evidence="2">
    <location>
        <begin position="119"/>
        <end position="138"/>
    </location>
</feature>
<feature type="region of interest" description="Disordered" evidence="1">
    <location>
        <begin position="194"/>
        <end position="213"/>
    </location>
</feature>
<organism evidence="3 4">
    <name type="scientific">Nocardioides marinquilinus</name>
    <dbReference type="NCBI Taxonomy" id="1210400"/>
    <lineage>
        <taxon>Bacteria</taxon>
        <taxon>Bacillati</taxon>
        <taxon>Actinomycetota</taxon>
        <taxon>Actinomycetes</taxon>
        <taxon>Propionibacteriales</taxon>
        <taxon>Nocardioidaceae</taxon>
        <taxon>Nocardioides</taxon>
    </lineage>
</organism>
<reference evidence="4" key="1">
    <citation type="journal article" date="2019" name="Int. J. Syst. Evol. Microbiol.">
        <title>The Global Catalogue of Microorganisms (GCM) 10K type strain sequencing project: providing services to taxonomists for standard genome sequencing and annotation.</title>
        <authorList>
            <consortium name="The Broad Institute Genomics Platform"/>
            <consortium name="The Broad Institute Genome Sequencing Center for Infectious Disease"/>
            <person name="Wu L."/>
            <person name="Ma J."/>
        </authorList>
    </citation>
    <scope>NUCLEOTIDE SEQUENCE [LARGE SCALE GENOMIC DNA]</scope>
    <source>
        <strain evidence="4">JCM 18459</strain>
    </source>
</reference>
<evidence type="ECO:0000256" key="1">
    <source>
        <dbReference type="SAM" id="MobiDB-lite"/>
    </source>
</evidence>
<feature type="transmembrane region" description="Helical" evidence="2">
    <location>
        <begin position="45"/>
        <end position="62"/>
    </location>
</feature>
<protein>
    <recommendedName>
        <fullName evidence="5">MFS transporter</fullName>
    </recommendedName>
</protein>
<feature type="transmembrane region" description="Helical" evidence="2">
    <location>
        <begin position="18"/>
        <end position="39"/>
    </location>
</feature>
<comment type="caution">
    <text evidence="3">The sequence shown here is derived from an EMBL/GenBank/DDBJ whole genome shotgun (WGS) entry which is preliminary data.</text>
</comment>
<evidence type="ECO:0000313" key="4">
    <source>
        <dbReference type="Proteomes" id="UP001500221"/>
    </source>
</evidence>
<feature type="transmembrane region" description="Helical" evidence="2">
    <location>
        <begin position="69"/>
        <end position="88"/>
    </location>
</feature>
<gene>
    <name evidence="3" type="ORF">GCM10023340_43720</name>
</gene>
<proteinExistence type="predicted"/>
<dbReference type="RefSeq" id="WP_345464061.1">
    <property type="nucleotide sequence ID" value="NZ_BAABKG010000007.1"/>
</dbReference>
<accession>A0ABP9Q506</accession>
<keyword evidence="4" id="KW-1185">Reference proteome</keyword>
<evidence type="ECO:0008006" key="5">
    <source>
        <dbReference type="Google" id="ProtNLM"/>
    </source>
</evidence>
<evidence type="ECO:0000313" key="3">
    <source>
        <dbReference type="EMBL" id="GAA5156293.1"/>
    </source>
</evidence>
<dbReference type="EMBL" id="BAABKG010000007">
    <property type="protein sequence ID" value="GAA5156293.1"/>
    <property type="molecule type" value="Genomic_DNA"/>
</dbReference>